<dbReference type="Proteomes" id="UP000249700">
    <property type="component" value="Unassembled WGS sequence"/>
</dbReference>
<evidence type="ECO:0000256" key="9">
    <source>
        <dbReference type="ARBA" id="ARBA00023012"/>
    </source>
</evidence>
<dbReference type="InterPro" id="IPR036890">
    <property type="entry name" value="HATPase_C_sf"/>
</dbReference>
<keyword evidence="7 14" id="KW-0418">Kinase</keyword>
<dbReference type="PROSITE" id="PS50109">
    <property type="entry name" value="HIS_KIN"/>
    <property type="match status" value="1"/>
</dbReference>
<keyword evidence="4" id="KW-0597">Phosphoprotein</keyword>
<evidence type="ECO:0000313" key="14">
    <source>
        <dbReference type="EMBL" id="RAR57069.1"/>
    </source>
</evidence>
<dbReference type="EMBL" id="QLSX01000016">
    <property type="protein sequence ID" value="RAR57069.1"/>
    <property type="molecule type" value="Genomic_DNA"/>
</dbReference>
<protein>
    <recommendedName>
        <fullName evidence="3">histidine kinase</fullName>
        <ecNumber evidence="3">2.7.13.3</ecNumber>
    </recommendedName>
</protein>
<feature type="transmembrane region" description="Helical" evidence="11">
    <location>
        <begin position="15"/>
        <end position="37"/>
    </location>
</feature>
<dbReference type="InterPro" id="IPR003594">
    <property type="entry name" value="HATPase_dom"/>
</dbReference>
<dbReference type="InterPro" id="IPR050428">
    <property type="entry name" value="TCS_sensor_his_kinase"/>
</dbReference>
<comment type="subcellular location">
    <subcellularLocation>
        <location evidence="2">Membrane</location>
    </subcellularLocation>
</comment>
<evidence type="ECO:0000256" key="10">
    <source>
        <dbReference type="ARBA" id="ARBA00023136"/>
    </source>
</evidence>
<dbReference type="SUPFAM" id="SSF55874">
    <property type="entry name" value="ATPase domain of HSP90 chaperone/DNA topoisomerase II/histidine kinase"/>
    <property type="match status" value="1"/>
</dbReference>
<accession>A0A328XMU2</accession>
<keyword evidence="9" id="KW-0902">Two-component regulatory system</keyword>
<organism evidence="14 15">
    <name type="scientific">Onishia taeanensis</name>
    <dbReference type="NCBI Taxonomy" id="284577"/>
    <lineage>
        <taxon>Bacteria</taxon>
        <taxon>Pseudomonadati</taxon>
        <taxon>Pseudomonadota</taxon>
        <taxon>Gammaproteobacteria</taxon>
        <taxon>Oceanospirillales</taxon>
        <taxon>Halomonadaceae</taxon>
        <taxon>Onishia</taxon>
    </lineage>
</organism>
<comment type="caution">
    <text evidence="14">The sequence shown here is derived from an EMBL/GenBank/DDBJ whole genome shotgun (WGS) entry which is preliminary data.</text>
</comment>
<dbReference type="PRINTS" id="PR00344">
    <property type="entry name" value="BCTRLSENSOR"/>
</dbReference>
<evidence type="ECO:0000256" key="7">
    <source>
        <dbReference type="ARBA" id="ARBA00022777"/>
    </source>
</evidence>
<dbReference type="InterPro" id="IPR036097">
    <property type="entry name" value="HisK_dim/P_sf"/>
</dbReference>
<dbReference type="Pfam" id="PF02518">
    <property type="entry name" value="HATPase_c"/>
    <property type="match status" value="1"/>
</dbReference>
<proteinExistence type="predicted"/>
<feature type="transmembrane region" description="Helical" evidence="11">
    <location>
        <begin position="422"/>
        <end position="442"/>
    </location>
</feature>
<evidence type="ECO:0000259" key="12">
    <source>
        <dbReference type="PROSITE" id="PS50109"/>
    </source>
</evidence>
<sequence length="452" mass="50355">MSLLRVDRRSLRFRLSLWLGGVALIAVAITWLLHGILLRDLARDFLGDRLRQEAHYTLQRLRQEQSQVKPWLDSASLTSQMFHHLYVLRLDGTVSTSHPGWLTNLSPYLEGEDDTLLEVQWQGRHLLLYREVFTLEDGAAGTLLIGEDFAEVEAGLATLHWWVGGIAGLVLLLLITLNLVAVNAGLSPLVRLQRQLDELRAGYRERLQLDTPSELDGLVGQLNRFMDEQDKRLKRSRDAVANLSHALKTPLAAVTQVLRGSRPIDGDRRLKLLTRLEDMQAQLDAELRRSRIAGPYAGQLTRVRKEAEQLIEMFATLHPDKRFHLDGLQDGRATVSVERQDFTEMLGIVLDNAGKWAQRDVHCRLSVTTTLTLVIEDDGPGVARADLAQLGRRGLRLDEGRPGHGLGLSILRQLVEQYEGRVTFAAAVAGGLAVTIVLPTATARVNSSSDSG</sequence>
<evidence type="ECO:0000256" key="3">
    <source>
        <dbReference type="ARBA" id="ARBA00012438"/>
    </source>
</evidence>
<dbReference type="GO" id="GO:0000155">
    <property type="term" value="F:phosphorelay sensor kinase activity"/>
    <property type="evidence" value="ECO:0007669"/>
    <property type="project" value="InterPro"/>
</dbReference>
<dbReference type="AlphaFoldDB" id="A0A328XMU2"/>
<dbReference type="PROSITE" id="PS50885">
    <property type="entry name" value="HAMP"/>
    <property type="match status" value="1"/>
</dbReference>
<dbReference type="PANTHER" id="PTHR45436:SF5">
    <property type="entry name" value="SENSOR HISTIDINE KINASE TRCS"/>
    <property type="match status" value="1"/>
</dbReference>
<dbReference type="PANTHER" id="PTHR45436">
    <property type="entry name" value="SENSOR HISTIDINE KINASE YKOH"/>
    <property type="match status" value="1"/>
</dbReference>
<evidence type="ECO:0000256" key="4">
    <source>
        <dbReference type="ARBA" id="ARBA00022553"/>
    </source>
</evidence>
<keyword evidence="8 11" id="KW-1133">Transmembrane helix</keyword>
<dbReference type="OrthoDB" id="9809567at2"/>
<evidence type="ECO:0000259" key="13">
    <source>
        <dbReference type="PROSITE" id="PS50885"/>
    </source>
</evidence>
<keyword evidence="10 11" id="KW-0472">Membrane</keyword>
<evidence type="ECO:0000313" key="15">
    <source>
        <dbReference type="Proteomes" id="UP000249700"/>
    </source>
</evidence>
<evidence type="ECO:0000256" key="1">
    <source>
        <dbReference type="ARBA" id="ARBA00000085"/>
    </source>
</evidence>
<evidence type="ECO:0000256" key="8">
    <source>
        <dbReference type="ARBA" id="ARBA00022989"/>
    </source>
</evidence>
<dbReference type="GO" id="GO:0005886">
    <property type="term" value="C:plasma membrane"/>
    <property type="evidence" value="ECO:0007669"/>
    <property type="project" value="TreeGrafter"/>
</dbReference>
<feature type="domain" description="Histidine kinase" evidence="12">
    <location>
        <begin position="242"/>
        <end position="442"/>
    </location>
</feature>
<dbReference type="Gene3D" id="3.30.565.10">
    <property type="entry name" value="Histidine kinase-like ATPase, C-terminal domain"/>
    <property type="match status" value="1"/>
</dbReference>
<dbReference type="EC" id="2.7.13.3" evidence="3"/>
<name>A0A328XMU2_9GAMM</name>
<dbReference type="InterPro" id="IPR005467">
    <property type="entry name" value="His_kinase_dom"/>
</dbReference>
<dbReference type="SUPFAM" id="SSF47384">
    <property type="entry name" value="Homodimeric domain of signal transducing histidine kinase"/>
    <property type="match status" value="1"/>
</dbReference>
<dbReference type="InterPro" id="IPR004358">
    <property type="entry name" value="Sig_transdc_His_kin-like_C"/>
</dbReference>
<evidence type="ECO:0000256" key="11">
    <source>
        <dbReference type="SAM" id="Phobius"/>
    </source>
</evidence>
<dbReference type="InterPro" id="IPR003660">
    <property type="entry name" value="HAMP_dom"/>
</dbReference>
<comment type="catalytic activity">
    <reaction evidence="1">
        <text>ATP + protein L-histidine = ADP + protein N-phospho-L-histidine.</text>
        <dbReference type="EC" id="2.7.13.3"/>
    </reaction>
</comment>
<evidence type="ECO:0000256" key="2">
    <source>
        <dbReference type="ARBA" id="ARBA00004370"/>
    </source>
</evidence>
<keyword evidence="6 11" id="KW-0812">Transmembrane</keyword>
<feature type="domain" description="HAMP" evidence="13">
    <location>
        <begin position="183"/>
        <end position="234"/>
    </location>
</feature>
<evidence type="ECO:0000256" key="5">
    <source>
        <dbReference type="ARBA" id="ARBA00022679"/>
    </source>
</evidence>
<keyword evidence="5" id="KW-0808">Transferase</keyword>
<feature type="transmembrane region" description="Helical" evidence="11">
    <location>
        <begin position="161"/>
        <end position="186"/>
    </location>
</feature>
<dbReference type="SMART" id="SM00387">
    <property type="entry name" value="HATPase_c"/>
    <property type="match status" value="1"/>
</dbReference>
<reference evidence="14 15" key="1">
    <citation type="submission" date="2018-06" db="EMBL/GenBank/DDBJ databases">
        <title>Comparative analysis of microorganisms from saline springs in Andes Mountain Range, Colombia.</title>
        <authorList>
            <person name="Rubin E."/>
        </authorList>
    </citation>
    <scope>NUCLEOTIDE SEQUENCE [LARGE SCALE GENOMIC DNA]</scope>
    <source>
        <strain evidence="14 15">USBA-857</strain>
    </source>
</reference>
<gene>
    <name evidence="14" type="ORF">BCL93_1162</name>
</gene>
<evidence type="ECO:0000256" key="6">
    <source>
        <dbReference type="ARBA" id="ARBA00022692"/>
    </source>
</evidence>
<dbReference type="RefSeq" id="WP_112056394.1">
    <property type="nucleotide sequence ID" value="NZ_JABVXC010000004.1"/>
</dbReference>